<keyword evidence="10" id="KW-1185">Reference proteome</keyword>
<dbReference type="InterPro" id="IPR000515">
    <property type="entry name" value="MetI-like"/>
</dbReference>
<keyword evidence="4 7" id="KW-0812">Transmembrane</keyword>
<dbReference type="RefSeq" id="WP_079417647.1">
    <property type="nucleotide sequence ID" value="NZ_MBTG01000034.1"/>
</dbReference>
<feature type="transmembrane region" description="Helical" evidence="7">
    <location>
        <begin position="142"/>
        <end position="159"/>
    </location>
</feature>
<dbReference type="PANTHER" id="PTHR43386:SF1">
    <property type="entry name" value="D,D-DIPEPTIDE TRANSPORT SYSTEM PERMEASE PROTEIN DDPC-RELATED"/>
    <property type="match status" value="1"/>
</dbReference>
<dbReference type="OrthoDB" id="9797472at2"/>
<dbReference type="STRING" id="1469647.BC351_07500"/>
<name>A0A1V4HD22_9BACL</name>
<feature type="transmembrane region" description="Helical" evidence="7">
    <location>
        <begin position="79"/>
        <end position="100"/>
    </location>
</feature>
<dbReference type="SUPFAM" id="SSF161098">
    <property type="entry name" value="MetI-like"/>
    <property type="match status" value="1"/>
</dbReference>
<dbReference type="InterPro" id="IPR050366">
    <property type="entry name" value="BP-dependent_transpt_permease"/>
</dbReference>
<dbReference type="PANTHER" id="PTHR43386">
    <property type="entry name" value="OLIGOPEPTIDE TRANSPORT SYSTEM PERMEASE PROTEIN APPC"/>
    <property type="match status" value="1"/>
</dbReference>
<comment type="subcellular location">
    <subcellularLocation>
        <location evidence="1 7">Cell membrane</location>
        <topology evidence="1 7">Multi-pass membrane protein</topology>
    </subcellularLocation>
</comment>
<evidence type="ECO:0000256" key="6">
    <source>
        <dbReference type="ARBA" id="ARBA00023136"/>
    </source>
</evidence>
<feature type="transmembrane region" description="Helical" evidence="7">
    <location>
        <begin position="112"/>
        <end position="136"/>
    </location>
</feature>
<evidence type="ECO:0000256" key="7">
    <source>
        <dbReference type="RuleBase" id="RU363032"/>
    </source>
</evidence>
<accession>A0A1V4HD22</accession>
<reference evidence="10" key="1">
    <citation type="submission" date="2016-07" db="EMBL/GenBank/DDBJ databases">
        <authorList>
            <person name="Florea S."/>
            <person name="Webb J.S."/>
            <person name="Jaromczyk J."/>
            <person name="Schardl C.L."/>
        </authorList>
    </citation>
    <scope>NUCLEOTIDE SEQUENCE [LARGE SCALE GENOMIC DNA]</scope>
    <source>
        <strain evidence="10">CY1</strain>
    </source>
</reference>
<proteinExistence type="inferred from homology"/>
<dbReference type="CDD" id="cd06261">
    <property type="entry name" value="TM_PBP2"/>
    <property type="match status" value="1"/>
</dbReference>
<dbReference type="PROSITE" id="PS50928">
    <property type="entry name" value="ABC_TM1"/>
    <property type="match status" value="1"/>
</dbReference>
<gene>
    <name evidence="9" type="primary">nikC</name>
    <name evidence="9" type="ORF">BC351_07500</name>
</gene>
<dbReference type="GO" id="GO:0005886">
    <property type="term" value="C:plasma membrane"/>
    <property type="evidence" value="ECO:0007669"/>
    <property type="project" value="UniProtKB-SubCell"/>
</dbReference>
<sequence>MILSRNLLFTIGRNWVVVVCSALLIGIALAGLLAPLIAPNDPSLVDLTHKLKGPSEQFPLGTDQLGRCILSRLLYGTRVSLSIALLIVSSSLMIGLIVGCTSGYAGGKLDSILMRACDAILAFPSLILAISLIAIWGPGWQQMVIALVVVMSVYYTRFIRGLVTNLKQQTYIAAAKISGTSSFRIVYRHIIPNLLPPLLIVVTLEIGWVVMDISALSFIGLGVQSPTPEWGAMINEGKSFIRTHPRLMIAPGLLIFCMVALLNLVGEALGTKRGGRQ</sequence>
<feature type="domain" description="ABC transmembrane type-1" evidence="8">
    <location>
        <begin position="77"/>
        <end position="266"/>
    </location>
</feature>
<comment type="caution">
    <text evidence="9">The sequence shown here is derived from an EMBL/GenBank/DDBJ whole genome shotgun (WGS) entry which is preliminary data.</text>
</comment>
<feature type="transmembrane region" description="Helical" evidence="7">
    <location>
        <begin position="247"/>
        <end position="266"/>
    </location>
</feature>
<dbReference type="Gene3D" id="1.10.3720.10">
    <property type="entry name" value="MetI-like"/>
    <property type="match status" value="1"/>
</dbReference>
<protein>
    <submittedName>
        <fullName evidence="9">Nickel ABC transporter permease subunit NikC</fullName>
    </submittedName>
</protein>
<evidence type="ECO:0000256" key="1">
    <source>
        <dbReference type="ARBA" id="ARBA00004651"/>
    </source>
</evidence>
<dbReference type="EMBL" id="MBTG01000034">
    <property type="protein sequence ID" value="OPH50494.1"/>
    <property type="molecule type" value="Genomic_DNA"/>
</dbReference>
<evidence type="ECO:0000313" key="10">
    <source>
        <dbReference type="Proteomes" id="UP000190626"/>
    </source>
</evidence>
<keyword evidence="5 7" id="KW-1133">Transmembrane helix</keyword>
<evidence type="ECO:0000256" key="5">
    <source>
        <dbReference type="ARBA" id="ARBA00022989"/>
    </source>
</evidence>
<keyword evidence="2 7" id="KW-0813">Transport</keyword>
<organism evidence="9 10">
    <name type="scientific">Paenibacillus ferrarius</name>
    <dbReference type="NCBI Taxonomy" id="1469647"/>
    <lineage>
        <taxon>Bacteria</taxon>
        <taxon>Bacillati</taxon>
        <taxon>Bacillota</taxon>
        <taxon>Bacilli</taxon>
        <taxon>Bacillales</taxon>
        <taxon>Paenibacillaceae</taxon>
        <taxon>Paenibacillus</taxon>
    </lineage>
</organism>
<comment type="similarity">
    <text evidence="7">Belongs to the binding-protein-dependent transport system permease family.</text>
</comment>
<dbReference type="Proteomes" id="UP000190626">
    <property type="component" value="Unassembled WGS sequence"/>
</dbReference>
<dbReference type="GO" id="GO:0055085">
    <property type="term" value="P:transmembrane transport"/>
    <property type="evidence" value="ECO:0007669"/>
    <property type="project" value="InterPro"/>
</dbReference>
<evidence type="ECO:0000313" key="9">
    <source>
        <dbReference type="EMBL" id="OPH50494.1"/>
    </source>
</evidence>
<dbReference type="InterPro" id="IPR035906">
    <property type="entry name" value="MetI-like_sf"/>
</dbReference>
<evidence type="ECO:0000259" key="8">
    <source>
        <dbReference type="PROSITE" id="PS50928"/>
    </source>
</evidence>
<dbReference type="AlphaFoldDB" id="A0A1V4HD22"/>
<dbReference type="Pfam" id="PF00528">
    <property type="entry name" value="BPD_transp_1"/>
    <property type="match status" value="1"/>
</dbReference>
<keyword evidence="3" id="KW-1003">Cell membrane</keyword>
<evidence type="ECO:0000256" key="3">
    <source>
        <dbReference type="ARBA" id="ARBA00022475"/>
    </source>
</evidence>
<evidence type="ECO:0000256" key="4">
    <source>
        <dbReference type="ARBA" id="ARBA00022692"/>
    </source>
</evidence>
<keyword evidence="6 7" id="KW-0472">Membrane</keyword>
<feature type="transmembrane region" description="Helical" evidence="7">
    <location>
        <begin position="15"/>
        <end position="38"/>
    </location>
</feature>
<evidence type="ECO:0000256" key="2">
    <source>
        <dbReference type="ARBA" id="ARBA00022448"/>
    </source>
</evidence>